<name>A0A1G9WMU3_ALLAB</name>
<feature type="compositionally biased region" description="Basic and acidic residues" evidence="1">
    <location>
        <begin position="89"/>
        <end position="114"/>
    </location>
</feature>
<reference evidence="3 4" key="1">
    <citation type="submission" date="2016-10" db="EMBL/GenBank/DDBJ databases">
        <authorList>
            <person name="de Groot N.N."/>
        </authorList>
    </citation>
    <scope>NUCLEOTIDE SEQUENCE [LARGE SCALE GENOMIC DNA]</scope>
    <source>
        <strain evidence="3 4">DSM 44149</strain>
    </source>
</reference>
<dbReference type="STRING" id="211114.SAMN04489726_3688"/>
<evidence type="ECO:0000256" key="1">
    <source>
        <dbReference type="SAM" id="MobiDB-lite"/>
    </source>
</evidence>
<proteinExistence type="predicted"/>
<protein>
    <submittedName>
        <fullName evidence="3">Uncharacterized protein</fullName>
    </submittedName>
</protein>
<dbReference type="EMBL" id="LT629701">
    <property type="protein sequence ID" value="SDM85486.1"/>
    <property type="molecule type" value="Genomic_DNA"/>
</dbReference>
<feature type="compositionally biased region" description="Basic and acidic residues" evidence="1">
    <location>
        <begin position="1"/>
        <end position="16"/>
    </location>
</feature>
<keyword evidence="2" id="KW-1133">Transmembrane helix</keyword>
<feature type="compositionally biased region" description="Low complexity" evidence="1">
    <location>
        <begin position="23"/>
        <end position="38"/>
    </location>
</feature>
<sequence>MSNDKNEQPTDKHEQPDQPQPEPAQAAEAPPEAEQPHAAPVPPPVPPPAPAPPKQPKMVHAKAWVAGLAAAGLLLVGGLGGALIASAGDGHHGKDRYMSRFDQRQDRFGDRGPDHFGPGRGGGDRGAPGYDG</sequence>
<gene>
    <name evidence="3" type="ORF">SAMN04489726_3688</name>
</gene>
<keyword evidence="2" id="KW-0812">Transmembrane</keyword>
<dbReference type="RefSeq" id="WP_030429805.1">
    <property type="nucleotide sequence ID" value="NZ_JOEF01000008.1"/>
</dbReference>
<feature type="compositionally biased region" description="Gly residues" evidence="1">
    <location>
        <begin position="118"/>
        <end position="132"/>
    </location>
</feature>
<evidence type="ECO:0000313" key="3">
    <source>
        <dbReference type="EMBL" id="SDM85486.1"/>
    </source>
</evidence>
<organism evidence="3 4">
    <name type="scientific">Allokutzneria albata</name>
    <name type="common">Kibdelosporangium albatum</name>
    <dbReference type="NCBI Taxonomy" id="211114"/>
    <lineage>
        <taxon>Bacteria</taxon>
        <taxon>Bacillati</taxon>
        <taxon>Actinomycetota</taxon>
        <taxon>Actinomycetes</taxon>
        <taxon>Pseudonocardiales</taxon>
        <taxon>Pseudonocardiaceae</taxon>
        <taxon>Allokutzneria</taxon>
    </lineage>
</organism>
<keyword evidence="2" id="KW-0472">Membrane</keyword>
<feature type="region of interest" description="Disordered" evidence="1">
    <location>
        <begin position="83"/>
        <end position="132"/>
    </location>
</feature>
<keyword evidence="4" id="KW-1185">Reference proteome</keyword>
<evidence type="ECO:0000313" key="4">
    <source>
        <dbReference type="Proteomes" id="UP000183376"/>
    </source>
</evidence>
<feature type="transmembrane region" description="Helical" evidence="2">
    <location>
        <begin position="63"/>
        <end position="88"/>
    </location>
</feature>
<feature type="region of interest" description="Disordered" evidence="1">
    <location>
        <begin position="1"/>
        <end position="59"/>
    </location>
</feature>
<dbReference type="AlphaFoldDB" id="A0A1G9WMU3"/>
<dbReference type="Proteomes" id="UP000183376">
    <property type="component" value="Chromosome I"/>
</dbReference>
<evidence type="ECO:0000256" key="2">
    <source>
        <dbReference type="SAM" id="Phobius"/>
    </source>
</evidence>
<accession>A0A1G9WMU3</accession>
<feature type="compositionally biased region" description="Pro residues" evidence="1">
    <location>
        <begin position="39"/>
        <end position="55"/>
    </location>
</feature>